<gene>
    <name evidence="1" type="ORF">GCM10009430_09720</name>
</gene>
<comment type="caution">
    <text evidence="1">The sequence shown here is derived from an EMBL/GenBank/DDBJ whole genome shotgun (WGS) entry which is preliminary data.</text>
</comment>
<name>A0ABP3TS56_9FLAO</name>
<keyword evidence="2" id="KW-1185">Reference proteome</keyword>
<evidence type="ECO:0000313" key="2">
    <source>
        <dbReference type="Proteomes" id="UP001501758"/>
    </source>
</evidence>
<reference evidence="2" key="1">
    <citation type="journal article" date="2019" name="Int. J. Syst. Evol. Microbiol.">
        <title>The Global Catalogue of Microorganisms (GCM) 10K type strain sequencing project: providing services to taxonomists for standard genome sequencing and annotation.</title>
        <authorList>
            <consortium name="The Broad Institute Genomics Platform"/>
            <consortium name="The Broad Institute Genome Sequencing Center for Infectious Disease"/>
            <person name="Wu L."/>
            <person name="Ma J."/>
        </authorList>
    </citation>
    <scope>NUCLEOTIDE SEQUENCE [LARGE SCALE GENOMIC DNA]</scope>
    <source>
        <strain evidence="2">JCM 15974</strain>
    </source>
</reference>
<organism evidence="1 2">
    <name type="scientific">Aquimarina litoralis</name>
    <dbReference type="NCBI Taxonomy" id="584605"/>
    <lineage>
        <taxon>Bacteria</taxon>
        <taxon>Pseudomonadati</taxon>
        <taxon>Bacteroidota</taxon>
        <taxon>Flavobacteriia</taxon>
        <taxon>Flavobacteriales</taxon>
        <taxon>Flavobacteriaceae</taxon>
        <taxon>Aquimarina</taxon>
    </lineage>
</organism>
<evidence type="ECO:0008006" key="3">
    <source>
        <dbReference type="Google" id="ProtNLM"/>
    </source>
</evidence>
<dbReference type="EMBL" id="BAAAGE010000001">
    <property type="protein sequence ID" value="GAA0715365.1"/>
    <property type="molecule type" value="Genomic_DNA"/>
</dbReference>
<protein>
    <recommendedName>
        <fullName evidence="3">Hypervirulence associated protein TUDOR domain-containing protein</fullName>
    </recommendedName>
</protein>
<accession>A0ABP3TS56</accession>
<dbReference type="Proteomes" id="UP001501758">
    <property type="component" value="Unassembled WGS sequence"/>
</dbReference>
<sequence>MIEKGMTVKWNQGSKILSGTVEGIHMYSMGREVKKSILNTSKKANLALYIRVADGTHVLKNDTQVYLIEK</sequence>
<proteinExistence type="predicted"/>
<dbReference type="RefSeq" id="WP_343911031.1">
    <property type="nucleotide sequence ID" value="NZ_BAAAGE010000001.1"/>
</dbReference>
<evidence type="ECO:0000313" key="1">
    <source>
        <dbReference type="EMBL" id="GAA0715365.1"/>
    </source>
</evidence>